<feature type="region of interest" description="Disordered" evidence="1">
    <location>
        <begin position="340"/>
        <end position="361"/>
    </location>
</feature>
<feature type="compositionally biased region" description="Acidic residues" evidence="1">
    <location>
        <begin position="346"/>
        <end position="360"/>
    </location>
</feature>
<organism evidence="2">
    <name type="scientific">Hanusia phi</name>
    <dbReference type="NCBI Taxonomy" id="3032"/>
    <lineage>
        <taxon>Eukaryota</taxon>
        <taxon>Cryptophyceae</taxon>
        <taxon>Pyrenomonadales</taxon>
        <taxon>Geminigeraceae</taxon>
        <taxon>Hanusia</taxon>
    </lineage>
</organism>
<dbReference type="EMBL" id="HBEO01034747">
    <property type="protein sequence ID" value="CAD8508218.1"/>
    <property type="molecule type" value="Transcribed_RNA"/>
</dbReference>
<dbReference type="InterPro" id="IPR004344">
    <property type="entry name" value="TTL/TTLL_fam"/>
</dbReference>
<feature type="compositionally biased region" description="Basic and acidic residues" evidence="1">
    <location>
        <begin position="152"/>
        <end position="165"/>
    </location>
</feature>
<feature type="compositionally biased region" description="Polar residues" evidence="1">
    <location>
        <begin position="169"/>
        <end position="186"/>
    </location>
</feature>
<name>A0A7S0I1H1_9CRYP</name>
<dbReference type="PROSITE" id="PS51221">
    <property type="entry name" value="TTL"/>
    <property type="match status" value="1"/>
</dbReference>
<protein>
    <recommendedName>
        <fullName evidence="3">Tubulin--tyrosine ligase-like protein 9</fullName>
    </recommendedName>
</protein>
<feature type="compositionally biased region" description="Low complexity" evidence="1">
    <location>
        <begin position="189"/>
        <end position="209"/>
    </location>
</feature>
<accession>A0A7S0I1H1</accession>
<evidence type="ECO:0000256" key="1">
    <source>
        <dbReference type="SAM" id="MobiDB-lite"/>
    </source>
</evidence>
<dbReference type="Gene3D" id="3.30.470.20">
    <property type="entry name" value="ATP-grasp fold, B domain"/>
    <property type="match status" value="1"/>
</dbReference>
<dbReference type="SUPFAM" id="SSF56059">
    <property type="entry name" value="Glutathione synthetase ATP-binding domain-like"/>
    <property type="match status" value="1"/>
</dbReference>
<feature type="region of interest" description="Disordered" evidence="1">
    <location>
        <begin position="1"/>
        <end position="31"/>
    </location>
</feature>
<feature type="compositionally biased region" description="Basic and acidic residues" evidence="1">
    <location>
        <begin position="1"/>
        <end position="11"/>
    </location>
</feature>
<dbReference type="Pfam" id="PF03133">
    <property type="entry name" value="TTL"/>
    <property type="match status" value="1"/>
</dbReference>
<reference evidence="2" key="1">
    <citation type="submission" date="2021-01" db="EMBL/GenBank/DDBJ databases">
        <authorList>
            <person name="Corre E."/>
            <person name="Pelletier E."/>
            <person name="Niang G."/>
            <person name="Scheremetjew M."/>
            <person name="Finn R."/>
            <person name="Kale V."/>
            <person name="Holt S."/>
            <person name="Cochrane G."/>
            <person name="Meng A."/>
            <person name="Brown T."/>
            <person name="Cohen L."/>
        </authorList>
    </citation>
    <scope>NUCLEOTIDE SEQUENCE</scope>
    <source>
        <strain evidence="2">CCMP325</strain>
    </source>
</reference>
<sequence length="500" mass="56794">MVHDEPVKEGSEQDGSSNPEAKFSFFVGPGNNSELVRKTLERRPWWELGKEDDPDLNLKWLQVRQRSVAEWVRRMGNKQYLNHLDGLTCIGRKNELYFNLKAYCEKEKINVHEIAPPTFVISVGEACPEYVEFCRVCKQLENKARGQGASEKSAKVVKSNEKAGKGEGATSSDNHSDNLSAASTDEPSSDSASRTASSSKNASKASLKSPGKSSHSKMSRGDAISNINTAGERNIWIVKPTNNNRGNGIRVFRGFNDVDAHLKKKQAGSQVIVQKYIERPLLYKGRKFDIRCLVLVDNNMSIYVYRRFYLRTSSAMYNPENVQDLFVHLTNYAVQKKKKKGKPERELDEDEMDEEDEAMEEGNNLSMDELTAFLAEEGYRMDANGILARIQEIVVLVFQAVWKKLNPLREKNTFEIFGWDFLLDEEMNVWLIEVNTNPYIGCSSQLLRTIFTGMLEGAVRKCIDPFFPPPRGRSLDEVEEVDGSDMWDKVYPAEPNKDKK</sequence>
<gene>
    <name evidence="2" type="ORF">HPHI1048_LOCUS23546</name>
</gene>
<feature type="region of interest" description="Disordered" evidence="1">
    <location>
        <begin position="145"/>
        <end position="221"/>
    </location>
</feature>
<dbReference type="AlphaFoldDB" id="A0A7S0I1H1"/>
<evidence type="ECO:0000313" key="2">
    <source>
        <dbReference type="EMBL" id="CAD8508218.1"/>
    </source>
</evidence>
<dbReference type="PANTHER" id="PTHR46069">
    <property type="entry name" value="TUBULIN TYROSINE LIGASE"/>
    <property type="match status" value="1"/>
</dbReference>
<proteinExistence type="predicted"/>
<evidence type="ECO:0008006" key="3">
    <source>
        <dbReference type="Google" id="ProtNLM"/>
    </source>
</evidence>
<dbReference type="PANTHER" id="PTHR46069:SF1">
    <property type="entry name" value="CHROMOSOME UNDETERMINED SCAFFOLD_125, WHOLE GENOME SHOTGUN SEQUENCE"/>
    <property type="match status" value="1"/>
</dbReference>